<dbReference type="InterPro" id="IPR010982">
    <property type="entry name" value="Lambda_DNA-bd_dom_sf"/>
</dbReference>
<dbReference type="EMBL" id="UAVS01000005">
    <property type="protein sequence ID" value="SQA93622.1"/>
    <property type="molecule type" value="Genomic_DNA"/>
</dbReference>
<dbReference type="Proteomes" id="UP000250169">
    <property type="component" value="Unassembled WGS sequence"/>
</dbReference>
<evidence type="ECO:0000259" key="1">
    <source>
        <dbReference type="PROSITE" id="PS50943"/>
    </source>
</evidence>
<dbReference type="AlphaFoldDB" id="A0A2X2SKI6"/>
<proteinExistence type="predicted"/>
<dbReference type="GO" id="GO:0003677">
    <property type="term" value="F:DNA binding"/>
    <property type="evidence" value="ECO:0007669"/>
    <property type="project" value="InterPro"/>
</dbReference>
<sequence length="75" mass="8536">MLTEIERFVIDRVRKLRIEKNISQADLALSIGVSIGFIGKVESLKYNSKYNLNHINNIAKVLNISPKQLLPEKSL</sequence>
<evidence type="ECO:0000313" key="2">
    <source>
        <dbReference type="EMBL" id="SQA93622.1"/>
    </source>
</evidence>
<organism evidence="2 4">
    <name type="scientific">Capnocytophaga ochracea</name>
    <dbReference type="NCBI Taxonomy" id="1018"/>
    <lineage>
        <taxon>Bacteria</taxon>
        <taxon>Pseudomonadati</taxon>
        <taxon>Bacteroidota</taxon>
        <taxon>Flavobacteriia</taxon>
        <taxon>Flavobacteriales</taxon>
        <taxon>Flavobacteriaceae</taxon>
        <taxon>Capnocytophaga</taxon>
    </lineage>
</organism>
<dbReference type="PROSITE" id="PS50943">
    <property type="entry name" value="HTH_CROC1"/>
    <property type="match status" value="1"/>
</dbReference>
<dbReference type="RefSeq" id="WP_111972451.1">
    <property type="nucleotide sequence ID" value="NZ_CP110230.1"/>
</dbReference>
<dbReference type="Gene3D" id="1.10.260.40">
    <property type="entry name" value="lambda repressor-like DNA-binding domains"/>
    <property type="match status" value="1"/>
</dbReference>
<dbReference type="SMART" id="SM00530">
    <property type="entry name" value="HTH_XRE"/>
    <property type="match status" value="1"/>
</dbReference>
<dbReference type="Proteomes" id="UP001163262">
    <property type="component" value="Chromosome"/>
</dbReference>
<reference evidence="3" key="2">
    <citation type="submission" date="2022-10" db="EMBL/GenBank/DDBJ databases">
        <title>Complete genome sequence of Capnocytophaga ochracea KCOM 2812 isolated from actinomycosis lesion.</title>
        <authorList>
            <person name="Kook J.-K."/>
            <person name="Park S.-N."/>
            <person name="Lim Y.K."/>
        </authorList>
    </citation>
    <scope>NUCLEOTIDE SEQUENCE</scope>
    <source>
        <strain evidence="3">KCOM 28121</strain>
    </source>
</reference>
<dbReference type="SUPFAM" id="SSF47413">
    <property type="entry name" value="lambda repressor-like DNA-binding domains"/>
    <property type="match status" value="1"/>
</dbReference>
<dbReference type="Pfam" id="PF13443">
    <property type="entry name" value="HTH_26"/>
    <property type="match status" value="1"/>
</dbReference>
<feature type="domain" description="HTH cro/C1-type" evidence="1">
    <location>
        <begin position="13"/>
        <end position="69"/>
    </location>
</feature>
<name>A0A2X2SKI6_CAPOC</name>
<reference evidence="2 4" key="1">
    <citation type="submission" date="2018-06" db="EMBL/GenBank/DDBJ databases">
        <authorList>
            <consortium name="Pathogen Informatics"/>
            <person name="Doyle S."/>
        </authorList>
    </citation>
    <scope>NUCLEOTIDE SEQUENCE [LARGE SCALE GENOMIC DNA]</scope>
    <source>
        <strain evidence="2 4">NCTC11545</strain>
    </source>
</reference>
<gene>
    <name evidence="2" type="ORF">NCTC11545_00998</name>
    <name evidence="3" type="ORF">OL231_12295</name>
</gene>
<accession>A0A2X2SKI6</accession>
<evidence type="ECO:0000313" key="4">
    <source>
        <dbReference type="Proteomes" id="UP000250169"/>
    </source>
</evidence>
<dbReference type="CDD" id="cd00093">
    <property type="entry name" value="HTH_XRE"/>
    <property type="match status" value="1"/>
</dbReference>
<evidence type="ECO:0000313" key="3">
    <source>
        <dbReference type="EMBL" id="UZD40931.1"/>
    </source>
</evidence>
<dbReference type="InterPro" id="IPR001387">
    <property type="entry name" value="Cro/C1-type_HTH"/>
</dbReference>
<dbReference type="EMBL" id="CP110230">
    <property type="protein sequence ID" value="UZD40931.1"/>
    <property type="molecule type" value="Genomic_DNA"/>
</dbReference>
<protein>
    <submittedName>
        <fullName evidence="3">Helix-turn-helix transcriptional regulator</fullName>
    </submittedName>
    <submittedName>
        <fullName evidence="2">Transcriptional regulator, y4mF family</fullName>
    </submittedName>
</protein>